<evidence type="ECO:0000313" key="2">
    <source>
        <dbReference type="EMBL" id="KAA8895667.1"/>
    </source>
</evidence>
<keyword evidence="1" id="KW-0472">Membrane</keyword>
<keyword evidence="1" id="KW-0812">Transmembrane</keyword>
<sequence length="171" mass="19962">MVQDEQMNHLPYVLPSVPDHELFTTGQDGEINLADILINNLPKTDTIQELSGLDYKFLSPQYTHYFELEEFKNLHAYLDAEASTFEGQALSTDHHPYPTKAICWAAVQCAKFRVTASKMQKANSTRSKSLIRYEYFDCVLFQLLGVYAYFLRFFKTRHRSYQCWIAIKRSQ</sequence>
<gene>
    <name evidence="2" type="ORF">FN846DRAFT_893950</name>
</gene>
<comment type="caution">
    <text evidence="2">The sequence shown here is derived from an EMBL/GenBank/DDBJ whole genome shotgun (WGS) entry which is preliminary data.</text>
</comment>
<dbReference type="EMBL" id="VXIS01000250">
    <property type="protein sequence ID" value="KAA8895667.1"/>
    <property type="molecule type" value="Genomic_DNA"/>
</dbReference>
<feature type="transmembrane region" description="Helical" evidence="1">
    <location>
        <begin position="133"/>
        <end position="151"/>
    </location>
</feature>
<dbReference type="InParanoid" id="A0A5J5EKP4"/>
<reference evidence="2 3" key="1">
    <citation type="submission" date="2019-09" db="EMBL/GenBank/DDBJ databases">
        <title>Draft genome of the ectomycorrhizal ascomycete Sphaerosporella brunnea.</title>
        <authorList>
            <consortium name="DOE Joint Genome Institute"/>
            <person name="Benucci G.M."/>
            <person name="Marozzi G."/>
            <person name="Antonielli L."/>
            <person name="Sanchez S."/>
            <person name="Marco P."/>
            <person name="Wang X."/>
            <person name="Falini L.B."/>
            <person name="Barry K."/>
            <person name="Haridas S."/>
            <person name="Lipzen A."/>
            <person name="Labutti K."/>
            <person name="Grigoriev I.V."/>
            <person name="Murat C."/>
            <person name="Martin F."/>
            <person name="Albertini E."/>
            <person name="Donnini D."/>
            <person name="Bonito G."/>
        </authorList>
    </citation>
    <scope>NUCLEOTIDE SEQUENCE [LARGE SCALE GENOMIC DNA]</scope>
    <source>
        <strain evidence="2 3">Sb_GMNB300</strain>
    </source>
</reference>
<keyword evidence="3" id="KW-1185">Reference proteome</keyword>
<dbReference type="Proteomes" id="UP000326924">
    <property type="component" value="Unassembled WGS sequence"/>
</dbReference>
<evidence type="ECO:0000256" key="1">
    <source>
        <dbReference type="SAM" id="Phobius"/>
    </source>
</evidence>
<keyword evidence="1" id="KW-1133">Transmembrane helix</keyword>
<accession>A0A5J5EKP4</accession>
<dbReference type="AlphaFoldDB" id="A0A5J5EKP4"/>
<organism evidence="2 3">
    <name type="scientific">Sphaerosporella brunnea</name>
    <dbReference type="NCBI Taxonomy" id="1250544"/>
    <lineage>
        <taxon>Eukaryota</taxon>
        <taxon>Fungi</taxon>
        <taxon>Dikarya</taxon>
        <taxon>Ascomycota</taxon>
        <taxon>Pezizomycotina</taxon>
        <taxon>Pezizomycetes</taxon>
        <taxon>Pezizales</taxon>
        <taxon>Pyronemataceae</taxon>
        <taxon>Sphaerosporella</taxon>
    </lineage>
</organism>
<protein>
    <submittedName>
        <fullName evidence="2">Uncharacterized protein</fullName>
    </submittedName>
</protein>
<evidence type="ECO:0000313" key="3">
    <source>
        <dbReference type="Proteomes" id="UP000326924"/>
    </source>
</evidence>
<proteinExistence type="predicted"/>
<name>A0A5J5EKP4_9PEZI</name>